<dbReference type="InterPro" id="IPR051585">
    <property type="entry name" value="STE20_Ser/Thr_Kinases"/>
</dbReference>
<organism evidence="1 2">
    <name type="scientific">Schistosoma mattheei</name>
    <dbReference type="NCBI Taxonomy" id="31246"/>
    <lineage>
        <taxon>Eukaryota</taxon>
        <taxon>Metazoa</taxon>
        <taxon>Spiralia</taxon>
        <taxon>Lophotrochozoa</taxon>
        <taxon>Platyhelminthes</taxon>
        <taxon>Trematoda</taxon>
        <taxon>Digenea</taxon>
        <taxon>Strigeidida</taxon>
        <taxon>Schistosomatoidea</taxon>
        <taxon>Schistosomatidae</taxon>
        <taxon>Schistosoma</taxon>
    </lineage>
</organism>
<keyword evidence="2" id="KW-1185">Reference proteome</keyword>
<dbReference type="PANTHER" id="PTHR46538:SF3">
    <property type="entry name" value="PROTEIN KINASE DOMAIN-CONTAINING PROTEIN"/>
    <property type="match status" value="1"/>
</dbReference>
<sequence>LKRQNSAYRTRTRTRRFVIDGQTITTTSKRIVNTNLEDKRFCEDEQIKRKAALRAFRILAKQEAHQTRELNERAQQQIDILENKMNAEFSVSLLLGC</sequence>
<name>A0A183Q073_9TREM</name>
<protein>
    <submittedName>
        <fullName evidence="1">Uncharacterized protein</fullName>
    </submittedName>
</protein>
<dbReference type="PANTHER" id="PTHR46538">
    <property type="entry name" value="PROTEIN KINASE DOMAIN-CONTAINING PROTEIN"/>
    <property type="match status" value="1"/>
</dbReference>
<dbReference type="EMBL" id="UZAL01043477">
    <property type="protein sequence ID" value="VDP81362.1"/>
    <property type="molecule type" value="Genomic_DNA"/>
</dbReference>
<dbReference type="AlphaFoldDB" id="A0A183Q073"/>
<reference evidence="1 2" key="1">
    <citation type="submission" date="2018-11" db="EMBL/GenBank/DDBJ databases">
        <authorList>
            <consortium name="Pathogen Informatics"/>
        </authorList>
    </citation>
    <scope>NUCLEOTIDE SEQUENCE [LARGE SCALE GENOMIC DNA]</scope>
    <source>
        <strain>Denwood</strain>
        <strain evidence="2">Zambia</strain>
    </source>
</reference>
<gene>
    <name evidence="1" type="ORF">SMTD_LOCUS20009</name>
</gene>
<accession>A0A183Q073</accession>
<evidence type="ECO:0000313" key="1">
    <source>
        <dbReference type="EMBL" id="VDP81362.1"/>
    </source>
</evidence>
<feature type="non-terminal residue" evidence="1">
    <location>
        <position position="1"/>
    </location>
</feature>
<dbReference type="STRING" id="31246.A0A183Q073"/>
<dbReference type="Proteomes" id="UP000269396">
    <property type="component" value="Unassembled WGS sequence"/>
</dbReference>
<proteinExistence type="predicted"/>
<evidence type="ECO:0000313" key="2">
    <source>
        <dbReference type="Proteomes" id="UP000269396"/>
    </source>
</evidence>